<proteinExistence type="predicted"/>
<dbReference type="InterPro" id="IPR036397">
    <property type="entry name" value="RNaseH_sf"/>
</dbReference>
<organism evidence="1 2">
    <name type="scientific">Cirrhinus molitorella</name>
    <name type="common">mud carp</name>
    <dbReference type="NCBI Taxonomy" id="172907"/>
    <lineage>
        <taxon>Eukaryota</taxon>
        <taxon>Metazoa</taxon>
        <taxon>Chordata</taxon>
        <taxon>Craniata</taxon>
        <taxon>Vertebrata</taxon>
        <taxon>Euteleostomi</taxon>
        <taxon>Actinopterygii</taxon>
        <taxon>Neopterygii</taxon>
        <taxon>Teleostei</taxon>
        <taxon>Ostariophysi</taxon>
        <taxon>Cypriniformes</taxon>
        <taxon>Cyprinidae</taxon>
        <taxon>Labeoninae</taxon>
        <taxon>Labeonini</taxon>
        <taxon>Cirrhinus</taxon>
    </lineage>
</organism>
<name>A0ABR3MKZ1_9TELE</name>
<gene>
    <name evidence="1" type="ORF">QQF64_003290</name>
</gene>
<reference evidence="1 2" key="1">
    <citation type="submission" date="2023-09" db="EMBL/GenBank/DDBJ databases">
        <authorList>
            <person name="Wang M."/>
        </authorList>
    </citation>
    <scope>NUCLEOTIDE SEQUENCE [LARGE SCALE GENOMIC DNA]</scope>
    <source>
        <strain evidence="1">GT-2023</strain>
        <tissue evidence="1">Liver</tissue>
    </source>
</reference>
<accession>A0ABR3MKZ1</accession>
<evidence type="ECO:0000313" key="1">
    <source>
        <dbReference type="EMBL" id="KAL1265263.1"/>
    </source>
</evidence>
<dbReference type="Proteomes" id="UP001558613">
    <property type="component" value="Unassembled WGS sequence"/>
</dbReference>
<sequence>MDLIGKLMTTESGYQYICVLVDYFTNWPEAYQLKSKSAADATEGTVSHEKVEAMVEKEVLSDGLIQHKKWNLSKSTFRKDRKREKDCKREMERGHDDHFVVGDKRQEC</sequence>
<keyword evidence="2" id="KW-1185">Reference proteome</keyword>
<comment type="caution">
    <text evidence="1">The sequence shown here is derived from an EMBL/GenBank/DDBJ whole genome shotgun (WGS) entry which is preliminary data.</text>
</comment>
<dbReference type="Gene3D" id="3.30.420.10">
    <property type="entry name" value="Ribonuclease H-like superfamily/Ribonuclease H"/>
    <property type="match status" value="1"/>
</dbReference>
<dbReference type="SUPFAM" id="SSF53098">
    <property type="entry name" value="Ribonuclease H-like"/>
    <property type="match status" value="1"/>
</dbReference>
<dbReference type="InterPro" id="IPR012337">
    <property type="entry name" value="RNaseH-like_sf"/>
</dbReference>
<evidence type="ECO:0000313" key="2">
    <source>
        <dbReference type="Proteomes" id="UP001558613"/>
    </source>
</evidence>
<protein>
    <recommendedName>
        <fullName evidence="3">Integrase catalytic domain-containing protein</fullName>
    </recommendedName>
</protein>
<dbReference type="EMBL" id="JAYMGO010000011">
    <property type="protein sequence ID" value="KAL1265263.1"/>
    <property type="molecule type" value="Genomic_DNA"/>
</dbReference>
<evidence type="ECO:0008006" key="3">
    <source>
        <dbReference type="Google" id="ProtNLM"/>
    </source>
</evidence>